<evidence type="ECO:0000313" key="2">
    <source>
        <dbReference type="Proteomes" id="UP000019140"/>
    </source>
</evidence>
<proteinExistence type="predicted"/>
<dbReference type="EMBL" id="AZHX01000649">
    <property type="protein sequence ID" value="ETX06619.1"/>
    <property type="molecule type" value="Genomic_DNA"/>
</dbReference>
<gene>
    <name evidence="1" type="ORF">ETSY2_16010</name>
</gene>
<dbReference type="Proteomes" id="UP000019140">
    <property type="component" value="Unassembled WGS sequence"/>
</dbReference>
<dbReference type="AlphaFoldDB" id="W4M8C6"/>
<organism evidence="1 2">
    <name type="scientific">Candidatus Entotheonella gemina</name>
    <dbReference type="NCBI Taxonomy" id="1429439"/>
    <lineage>
        <taxon>Bacteria</taxon>
        <taxon>Pseudomonadati</taxon>
        <taxon>Nitrospinota/Tectimicrobiota group</taxon>
        <taxon>Candidatus Tectimicrobiota</taxon>
        <taxon>Candidatus Entotheonellia</taxon>
        <taxon>Candidatus Entotheonellales</taxon>
        <taxon>Candidatus Entotheonellaceae</taxon>
        <taxon>Candidatus Entotheonella</taxon>
    </lineage>
</organism>
<evidence type="ECO:0000313" key="1">
    <source>
        <dbReference type="EMBL" id="ETX06619.1"/>
    </source>
</evidence>
<keyword evidence="2" id="KW-1185">Reference proteome</keyword>
<sequence>MDWQDLALSSHFDTAVAIREALKEGNMSEANAGLEE</sequence>
<comment type="caution">
    <text evidence="1">The sequence shown here is derived from an EMBL/GenBank/DDBJ whole genome shotgun (WGS) entry which is preliminary data.</text>
</comment>
<protein>
    <submittedName>
        <fullName evidence="1">Uncharacterized protein</fullName>
    </submittedName>
</protein>
<accession>W4M8C6</accession>
<name>W4M8C6_9BACT</name>
<reference evidence="1 2" key="1">
    <citation type="journal article" date="2014" name="Nature">
        <title>An environmental bacterial taxon with a large and distinct metabolic repertoire.</title>
        <authorList>
            <person name="Wilson M.C."/>
            <person name="Mori T."/>
            <person name="Ruckert C."/>
            <person name="Uria A.R."/>
            <person name="Helf M.J."/>
            <person name="Takada K."/>
            <person name="Gernert C."/>
            <person name="Steffens U.A."/>
            <person name="Heycke N."/>
            <person name="Schmitt S."/>
            <person name="Rinke C."/>
            <person name="Helfrich E.J."/>
            <person name="Brachmann A.O."/>
            <person name="Gurgui C."/>
            <person name="Wakimoto T."/>
            <person name="Kracht M."/>
            <person name="Crusemann M."/>
            <person name="Hentschel U."/>
            <person name="Abe I."/>
            <person name="Matsunaga S."/>
            <person name="Kalinowski J."/>
            <person name="Takeyama H."/>
            <person name="Piel J."/>
        </authorList>
    </citation>
    <scope>NUCLEOTIDE SEQUENCE [LARGE SCALE GENOMIC DNA]</scope>
    <source>
        <strain evidence="2">TSY2</strain>
    </source>
</reference>
<dbReference type="HOGENOM" id="CLU_3355183_0_0_7"/>